<dbReference type="EMBL" id="JAGETZ010000015">
    <property type="protein sequence ID" value="MBO2012144.1"/>
    <property type="molecule type" value="Genomic_DNA"/>
</dbReference>
<sequence length="744" mass="83370">MYVKQGANQQARTLMKSLSDTGRVKLVLAWGQYKQALSHSQPAEQDSALALFREARQLGSATGQVKWRDESLYALGSFFLTFDDLAKGEPYFQQVVRAKQRQGDKKGEAQAWFRFGAGFPDNMTGKFTAERLRYFERAQALARQTNDRSLAALSLMRIAFIHNGAGEQDRAIKELLTVVAMQEPIRSPDICISYEALSDIYQYKGDYDKALFYLLKTIKSVEATGEQQNLPYVYLQLGGMYRQVNENDKSVAALQKAYAIAQRTGQPPRTQVLIAHGLSFGLCEQGKKQEALAIVQAVVRKNLPLDPEAKKILLEAQVDCYLAMKQYKRAEKCLLESYALNDKVPANHTLPTSRLLGQLYIATKQYGKAKPYLDELLAAKRGLVPAKTLANVHAYAFLVDSAQGNYLGAIAHFRRYKTLDDSIFDATKSRQVEELQVQYQTEQKEQNIALLTKQTQVQQARIQKREFQRNAFLAGAVLLALLLCVSYNRYRLKQRSNQLLEVKQQELEAQQQEINRKNQALEHVVGEKNELLVEKEWMLKEIHHRVKNNLQVISSLLNSQSSYLHDSSALDALREGQNRVQAMALIHQKLYQSDNMARVDMQGYLREIVDNLLESFDRCGTVQGRVEASAVELEVALATPLGLLINEAVTNSLKHAFPNNRCGTITVGLAKLESRGYLLTIVDDGVGLPSDFDPTKSRSLGLTIIQGMSRQIHGTLSFGGTGGVTLHLQFEGIRKDAQTAAVAA</sequence>
<dbReference type="Pfam" id="PF07568">
    <property type="entry name" value="HisKA_2"/>
    <property type="match status" value="1"/>
</dbReference>
<accession>A0ABS3QMY1</accession>
<comment type="catalytic activity">
    <reaction evidence="1">
        <text>ATP + protein L-histidine = ADP + protein N-phospho-L-histidine.</text>
        <dbReference type="EC" id="2.7.13.3"/>
    </reaction>
</comment>
<evidence type="ECO:0000256" key="3">
    <source>
        <dbReference type="ARBA" id="ARBA00022553"/>
    </source>
</evidence>
<feature type="repeat" description="TPR" evidence="8">
    <location>
        <begin position="231"/>
        <end position="264"/>
    </location>
</feature>
<dbReference type="SUPFAM" id="SSF48452">
    <property type="entry name" value="TPR-like"/>
    <property type="match status" value="3"/>
</dbReference>
<keyword evidence="7" id="KW-0067">ATP-binding</keyword>
<protein>
    <recommendedName>
        <fullName evidence="2">histidine kinase</fullName>
        <ecNumber evidence="2">2.7.13.3</ecNumber>
    </recommendedName>
</protein>
<organism evidence="11 12">
    <name type="scientific">Hymenobacter negativus</name>
    <dbReference type="NCBI Taxonomy" id="2795026"/>
    <lineage>
        <taxon>Bacteria</taxon>
        <taxon>Pseudomonadati</taxon>
        <taxon>Bacteroidota</taxon>
        <taxon>Cytophagia</taxon>
        <taxon>Cytophagales</taxon>
        <taxon>Hymenobacteraceae</taxon>
        <taxon>Hymenobacter</taxon>
    </lineage>
</organism>
<gene>
    <name evidence="11" type="ORF">J4E00_23970</name>
</gene>
<dbReference type="Gene3D" id="3.30.565.10">
    <property type="entry name" value="Histidine kinase-like ATPase, C-terminal domain"/>
    <property type="match status" value="1"/>
</dbReference>
<proteinExistence type="predicted"/>
<keyword evidence="3" id="KW-0597">Phosphoprotein</keyword>
<evidence type="ECO:0000256" key="8">
    <source>
        <dbReference type="PROSITE-ProRule" id="PRU00339"/>
    </source>
</evidence>
<evidence type="ECO:0000313" key="11">
    <source>
        <dbReference type="EMBL" id="MBO2012144.1"/>
    </source>
</evidence>
<dbReference type="Gene3D" id="1.25.40.10">
    <property type="entry name" value="Tetratricopeptide repeat domain"/>
    <property type="match status" value="3"/>
</dbReference>
<evidence type="ECO:0000256" key="1">
    <source>
        <dbReference type="ARBA" id="ARBA00000085"/>
    </source>
</evidence>
<keyword evidence="8" id="KW-0802">TPR repeat</keyword>
<evidence type="ECO:0000313" key="12">
    <source>
        <dbReference type="Proteomes" id="UP000664369"/>
    </source>
</evidence>
<dbReference type="PROSITE" id="PS50005">
    <property type="entry name" value="TPR"/>
    <property type="match status" value="1"/>
</dbReference>
<dbReference type="PANTHER" id="PTHR41523">
    <property type="entry name" value="TWO-COMPONENT SYSTEM SENSOR PROTEIN"/>
    <property type="match status" value="1"/>
</dbReference>
<dbReference type="InterPro" id="IPR011990">
    <property type="entry name" value="TPR-like_helical_dom_sf"/>
</dbReference>
<evidence type="ECO:0000259" key="10">
    <source>
        <dbReference type="SMART" id="SM00387"/>
    </source>
</evidence>
<dbReference type="SMART" id="SM00387">
    <property type="entry name" value="HATPase_c"/>
    <property type="match status" value="1"/>
</dbReference>
<feature type="coiled-coil region" evidence="9">
    <location>
        <begin position="493"/>
        <end position="527"/>
    </location>
</feature>
<dbReference type="InterPro" id="IPR026000">
    <property type="entry name" value="Apc5_dom"/>
</dbReference>
<name>A0ABS3QMY1_9BACT</name>
<keyword evidence="12" id="KW-1185">Reference proteome</keyword>
<evidence type="ECO:0000256" key="7">
    <source>
        <dbReference type="ARBA" id="ARBA00022840"/>
    </source>
</evidence>
<keyword evidence="6" id="KW-0418">Kinase</keyword>
<keyword evidence="5" id="KW-0547">Nucleotide-binding</keyword>
<dbReference type="InterPro" id="IPR036890">
    <property type="entry name" value="HATPase_C_sf"/>
</dbReference>
<dbReference type="PANTHER" id="PTHR41523:SF8">
    <property type="entry name" value="ETHYLENE RESPONSE SENSOR PROTEIN"/>
    <property type="match status" value="1"/>
</dbReference>
<evidence type="ECO:0000256" key="6">
    <source>
        <dbReference type="ARBA" id="ARBA00022777"/>
    </source>
</evidence>
<dbReference type="Pfam" id="PF13181">
    <property type="entry name" value="TPR_8"/>
    <property type="match status" value="1"/>
</dbReference>
<dbReference type="RefSeq" id="WP_208177911.1">
    <property type="nucleotide sequence ID" value="NZ_JAGETZ010000015.1"/>
</dbReference>
<dbReference type="InterPro" id="IPR003594">
    <property type="entry name" value="HATPase_dom"/>
</dbReference>
<feature type="domain" description="Histidine kinase/HSP90-like ATPase" evidence="10">
    <location>
        <begin position="636"/>
        <end position="732"/>
    </location>
</feature>
<dbReference type="Proteomes" id="UP000664369">
    <property type="component" value="Unassembled WGS sequence"/>
</dbReference>
<dbReference type="Pfam" id="PF02518">
    <property type="entry name" value="HATPase_c"/>
    <property type="match status" value="1"/>
</dbReference>
<keyword evidence="9" id="KW-0175">Coiled coil</keyword>
<dbReference type="InterPro" id="IPR011495">
    <property type="entry name" value="Sig_transdc_His_kin_sub2_dim/P"/>
</dbReference>
<dbReference type="Gene3D" id="3.30.450.20">
    <property type="entry name" value="PAS domain"/>
    <property type="match status" value="1"/>
</dbReference>
<reference evidence="11 12" key="1">
    <citation type="submission" date="2021-03" db="EMBL/GenBank/DDBJ databases">
        <authorList>
            <person name="Kim M.K."/>
        </authorList>
    </citation>
    <scope>NUCLEOTIDE SEQUENCE [LARGE SCALE GENOMIC DNA]</scope>
    <source>
        <strain evidence="11 12">BT442</strain>
    </source>
</reference>
<keyword evidence="4" id="KW-0808">Transferase</keyword>
<evidence type="ECO:0000256" key="4">
    <source>
        <dbReference type="ARBA" id="ARBA00022679"/>
    </source>
</evidence>
<dbReference type="InterPro" id="IPR019734">
    <property type="entry name" value="TPR_rpt"/>
</dbReference>
<evidence type="ECO:0000256" key="5">
    <source>
        <dbReference type="ARBA" id="ARBA00022741"/>
    </source>
</evidence>
<evidence type="ECO:0000256" key="2">
    <source>
        <dbReference type="ARBA" id="ARBA00012438"/>
    </source>
</evidence>
<dbReference type="SUPFAM" id="SSF55874">
    <property type="entry name" value="ATPase domain of HSP90 chaperone/DNA topoisomerase II/histidine kinase"/>
    <property type="match status" value="1"/>
</dbReference>
<dbReference type="EC" id="2.7.13.3" evidence="2"/>
<evidence type="ECO:0000256" key="9">
    <source>
        <dbReference type="SAM" id="Coils"/>
    </source>
</evidence>
<comment type="caution">
    <text evidence="11">The sequence shown here is derived from an EMBL/GenBank/DDBJ whole genome shotgun (WGS) entry which is preliminary data.</text>
</comment>
<dbReference type="Pfam" id="PF12862">
    <property type="entry name" value="ANAPC5"/>
    <property type="match status" value="1"/>
</dbReference>